<dbReference type="EMBL" id="CAJVQA010090362">
    <property type="protein sequence ID" value="CAG8840512.1"/>
    <property type="molecule type" value="Genomic_DNA"/>
</dbReference>
<gene>
    <name evidence="1" type="ORF">CPELLU_LOCUS22025</name>
</gene>
<evidence type="ECO:0000313" key="1">
    <source>
        <dbReference type="EMBL" id="CAG8840512.1"/>
    </source>
</evidence>
<protein>
    <submittedName>
        <fullName evidence="1">22359_t:CDS:1</fullName>
    </submittedName>
</protein>
<keyword evidence="2" id="KW-1185">Reference proteome</keyword>
<name>A0A9N9KNA6_9GLOM</name>
<comment type="caution">
    <text evidence="1">The sequence shown here is derived from an EMBL/GenBank/DDBJ whole genome shotgun (WGS) entry which is preliminary data.</text>
</comment>
<evidence type="ECO:0000313" key="2">
    <source>
        <dbReference type="Proteomes" id="UP000789759"/>
    </source>
</evidence>
<accession>A0A9N9KNA6</accession>
<dbReference type="Proteomes" id="UP000789759">
    <property type="component" value="Unassembled WGS sequence"/>
</dbReference>
<dbReference type="AlphaFoldDB" id="A0A9N9KNA6"/>
<proteinExistence type="predicted"/>
<feature type="non-terminal residue" evidence="1">
    <location>
        <position position="113"/>
    </location>
</feature>
<organism evidence="1 2">
    <name type="scientific">Cetraspora pellucida</name>
    <dbReference type="NCBI Taxonomy" id="1433469"/>
    <lineage>
        <taxon>Eukaryota</taxon>
        <taxon>Fungi</taxon>
        <taxon>Fungi incertae sedis</taxon>
        <taxon>Mucoromycota</taxon>
        <taxon>Glomeromycotina</taxon>
        <taxon>Glomeromycetes</taxon>
        <taxon>Diversisporales</taxon>
        <taxon>Gigasporaceae</taxon>
        <taxon>Cetraspora</taxon>
    </lineage>
</organism>
<reference evidence="1" key="1">
    <citation type="submission" date="2021-06" db="EMBL/GenBank/DDBJ databases">
        <authorList>
            <person name="Kallberg Y."/>
            <person name="Tangrot J."/>
            <person name="Rosling A."/>
        </authorList>
    </citation>
    <scope>NUCLEOTIDE SEQUENCE</scope>
    <source>
        <strain evidence="1">FL966</strain>
    </source>
</reference>
<sequence>MKWIPINSSQTNNQNITNNIDDNDINNILRYSLLKKNSPLQYLKQKRKLFGNLKETTFNDDNQNEDIFNNLKKEVDCIVDKELKDNDGIIDKYVYFNLKKTKEINFCESEHSL</sequence>